<keyword evidence="1 5" id="KW-0808">Transferase</keyword>
<accession>A0ABV5GVX2</accession>
<name>A0ABV5GVX2_9FLAO</name>
<evidence type="ECO:0000259" key="4">
    <source>
        <dbReference type="Pfam" id="PF13302"/>
    </source>
</evidence>
<protein>
    <submittedName>
        <fullName evidence="5">GNAT family N-acetyltransferase</fullName>
        <ecNumber evidence="5">2.3.-.-</ecNumber>
    </submittedName>
</protein>
<dbReference type="EC" id="2.3.-.-" evidence="5"/>
<dbReference type="EMBL" id="JBHMFA010000001">
    <property type="protein sequence ID" value="MFB9103780.1"/>
    <property type="molecule type" value="Genomic_DNA"/>
</dbReference>
<evidence type="ECO:0000313" key="6">
    <source>
        <dbReference type="Proteomes" id="UP001589590"/>
    </source>
</evidence>
<dbReference type="SUPFAM" id="SSF55729">
    <property type="entry name" value="Acyl-CoA N-acyltransferases (Nat)"/>
    <property type="match status" value="1"/>
</dbReference>
<evidence type="ECO:0000313" key="5">
    <source>
        <dbReference type="EMBL" id="MFB9103780.1"/>
    </source>
</evidence>
<sequence length="180" mass="20678">MQLSFKDYHIEPIKISDAWPLCNFAVANEDRLKRYFPKTLRQNLAPGLSGFFVEKMVKSFNQKEAFLFTIKEKGSNQIAGLVYIKDLDWTKKQGEFAYCIGYQFEGQGVTTNAIKVLSDYAFDSLALKTLQIIVHKDNLASVSVAKNNNFIWIKTLENEHTPPGEAPLDMELYELYHEIE</sequence>
<keyword evidence="6" id="KW-1185">Reference proteome</keyword>
<feature type="domain" description="N-acetyltransferase" evidence="4">
    <location>
        <begin position="10"/>
        <end position="150"/>
    </location>
</feature>
<evidence type="ECO:0000256" key="1">
    <source>
        <dbReference type="ARBA" id="ARBA00022679"/>
    </source>
</evidence>
<dbReference type="InterPro" id="IPR051531">
    <property type="entry name" value="N-acetyltransferase"/>
</dbReference>
<dbReference type="Proteomes" id="UP001589590">
    <property type="component" value="Unassembled WGS sequence"/>
</dbReference>
<dbReference type="InterPro" id="IPR000182">
    <property type="entry name" value="GNAT_dom"/>
</dbReference>
<dbReference type="PANTHER" id="PTHR43792">
    <property type="entry name" value="GNAT FAMILY, PUTATIVE (AFU_ORTHOLOGUE AFUA_3G00765)-RELATED-RELATED"/>
    <property type="match status" value="1"/>
</dbReference>
<dbReference type="PANTHER" id="PTHR43792:SF8">
    <property type="entry name" value="[RIBOSOMAL PROTEIN US5]-ALANINE N-ACETYLTRANSFERASE"/>
    <property type="match status" value="1"/>
</dbReference>
<dbReference type="GO" id="GO:0016746">
    <property type="term" value="F:acyltransferase activity"/>
    <property type="evidence" value="ECO:0007669"/>
    <property type="project" value="UniProtKB-KW"/>
</dbReference>
<gene>
    <name evidence="5" type="ORF">ACFFU1_02630</name>
</gene>
<reference evidence="5 6" key="1">
    <citation type="submission" date="2024-09" db="EMBL/GenBank/DDBJ databases">
        <authorList>
            <person name="Sun Q."/>
            <person name="Mori K."/>
        </authorList>
    </citation>
    <scope>NUCLEOTIDE SEQUENCE [LARGE SCALE GENOMIC DNA]</scope>
    <source>
        <strain evidence="5 6">CECT 8300</strain>
    </source>
</reference>
<evidence type="ECO:0000256" key="2">
    <source>
        <dbReference type="ARBA" id="ARBA00023315"/>
    </source>
</evidence>
<comment type="similarity">
    <text evidence="3">Belongs to the acetyltransferase family. RimJ subfamily.</text>
</comment>
<dbReference type="InterPro" id="IPR016181">
    <property type="entry name" value="Acyl_CoA_acyltransferase"/>
</dbReference>
<proteinExistence type="inferred from homology"/>
<keyword evidence="2 5" id="KW-0012">Acyltransferase</keyword>
<dbReference type="Gene3D" id="3.40.630.30">
    <property type="match status" value="1"/>
</dbReference>
<comment type="caution">
    <text evidence="5">The sequence shown here is derived from an EMBL/GenBank/DDBJ whole genome shotgun (WGS) entry which is preliminary data.</text>
</comment>
<evidence type="ECO:0000256" key="3">
    <source>
        <dbReference type="ARBA" id="ARBA00038502"/>
    </source>
</evidence>
<organism evidence="5 6">
    <name type="scientific">Algibacter miyuki</name>
    <dbReference type="NCBI Taxonomy" id="1306933"/>
    <lineage>
        <taxon>Bacteria</taxon>
        <taxon>Pseudomonadati</taxon>
        <taxon>Bacteroidota</taxon>
        <taxon>Flavobacteriia</taxon>
        <taxon>Flavobacteriales</taxon>
        <taxon>Flavobacteriaceae</taxon>
        <taxon>Algibacter</taxon>
    </lineage>
</organism>
<dbReference type="RefSeq" id="WP_290269595.1">
    <property type="nucleotide sequence ID" value="NZ_JAUFQP010000007.1"/>
</dbReference>
<dbReference type="Pfam" id="PF13302">
    <property type="entry name" value="Acetyltransf_3"/>
    <property type="match status" value="1"/>
</dbReference>